<evidence type="ECO:0000313" key="2">
    <source>
        <dbReference type="EMBL" id="RSL17272.1"/>
    </source>
</evidence>
<comment type="caution">
    <text evidence="2">The sequence shown here is derived from an EMBL/GenBank/DDBJ whole genome shotgun (WGS) entry which is preliminary data.</text>
</comment>
<evidence type="ECO:0000313" key="3">
    <source>
        <dbReference type="Proteomes" id="UP000269669"/>
    </source>
</evidence>
<dbReference type="EMBL" id="RSDW01000001">
    <property type="protein sequence ID" value="RSL17272.1"/>
    <property type="molecule type" value="Genomic_DNA"/>
</dbReference>
<dbReference type="RefSeq" id="WP_125485776.1">
    <property type="nucleotide sequence ID" value="NZ_RSDW01000001.1"/>
</dbReference>
<dbReference type="SUPFAM" id="SSF54427">
    <property type="entry name" value="NTF2-like"/>
    <property type="match status" value="1"/>
</dbReference>
<dbReference type="InterPro" id="IPR027843">
    <property type="entry name" value="DUF4440"/>
</dbReference>
<reference evidence="2 3" key="1">
    <citation type="submission" date="2018-12" db="EMBL/GenBank/DDBJ databases">
        <title>Sequencing of bacterial isolates from soil warming experiment in Harvard Forest, Massachusetts, USA.</title>
        <authorList>
            <person name="Deangelis K."/>
        </authorList>
    </citation>
    <scope>NUCLEOTIDE SEQUENCE [LARGE SCALE GENOMIC DNA]</scope>
    <source>
        <strain evidence="2 3">EB153</strain>
    </source>
</reference>
<dbReference type="Proteomes" id="UP000269669">
    <property type="component" value="Unassembled WGS sequence"/>
</dbReference>
<evidence type="ECO:0000259" key="1">
    <source>
        <dbReference type="Pfam" id="PF14534"/>
    </source>
</evidence>
<keyword evidence="3" id="KW-1185">Reference proteome</keyword>
<sequence>MTKAQLQDHLHSLEERLLHPDREPDRRALSNLLAEDFQEFCTSGRIFNLQQLTSALQNSSPRAATMSYFYVTPLADDVALATYHITTANSTSHHSSIWVQRNNRWQLLFHQGTIAA</sequence>
<dbReference type="Pfam" id="PF14534">
    <property type="entry name" value="DUF4440"/>
    <property type="match status" value="1"/>
</dbReference>
<organism evidence="2 3">
    <name type="scientific">Edaphobacter aggregans</name>
    <dbReference type="NCBI Taxonomy" id="570835"/>
    <lineage>
        <taxon>Bacteria</taxon>
        <taxon>Pseudomonadati</taxon>
        <taxon>Acidobacteriota</taxon>
        <taxon>Terriglobia</taxon>
        <taxon>Terriglobales</taxon>
        <taxon>Acidobacteriaceae</taxon>
        <taxon>Edaphobacter</taxon>
    </lineage>
</organism>
<dbReference type="Gene3D" id="3.10.450.50">
    <property type="match status" value="1"/>
</dbReference>
<accession>A0A3R9R3T3</accession>
<name>A0A3R9R3T3_9BACT</name>
<dbReference type="OrthoDB" id="121974at2"/>
<gene>
    <name evidence="2" type="ORF">EDE15_2802</name>
</gene>
<dbReference type="InterPro" id="IPR032710">
    <property type="entry name" value="NTF2-like_dom_sf"/>
</dbReference>
<proteinExistence type="predicted"/>
<dbReference type="AlphaFoldDB" id="A0A3R9R3T3"/>
<feature type="domain" description="DUF4440" evidence="1">
    <location>
        <begin position="11"/>
        <end position="107"/>
    </location>
</feature>
<protein>
    <recommendedName>
        <fullName evidence="1">DUF4440 domain-containing protein</fullName>
    </recommendedName>
</protein>